<dbReference type="HOGENOM" id="CLU_2561181_0_0_1"/>
<name>T1JHX3_STRMM</name>
<evidence type="ECO:0000313" key="1">
    <source>
        <dbReference type="EnsemblMetazoa" id="SMAR013454-PA"/>
    </source>
</evidence>
<dbReference type="Proteomes" id="UP000014500">
    <property type="component" value="Unassembled WGS sequence"/>
</dbReference>
<dbReference type="EMBL" id="JH431882">
    <property type="status" value="NOT_ANNOTATED_CDS"/>
    <property type="molecule type" value="Genomic_DNA"/>
</dbReference>
<reference evidence="2" key="1">
    <citation type="submission" date="2011-05" db="EMBL/GenBank/DDBJ databases">
        <authorList>
            <person name="Richards S.R."/>
            <person name="Qu J."/>
            <person name="Jiang H."/>
            <person name="Jhangiani S.N."/>
            <person name="Agravi P."/>
            <person name="Goodspeed R."/>
            <person name="Gross S."/>
            <person name="Mandapat C."/>
            <person name="Jackson L."/>
            <person name="Mathew T."/>
            <person name="Pu L."/>
            <person name="Thornton R."/>
            <person name="Saada N."/>
            <person name="Wilczek-Boney K.B."/>
            <person name="Lee S."/>
            <person name="Kovar C."/>
            <person name="Wu Y."/>
            <person name="Scherer S.E."/>
            <person name="Worley K.C."/>
            <person name="Muzny D.M."/>
            <person name="Gibbs R."/>
        </authorList>
    </citation>
    <scope>NUCLEOTIDE SEQUENCE</scope>
    <source>
        <strain evidence="2">Brora</strain>
    </source>
</reference>
<organism evidence="1 2">
    <name type="scientific">Strigamia maritima</name>
    <name type="common">European centipede</name>
    <name type="synonym">Geophilus maritimus</name>
    <dbReference type="NCBI Taxonomy" id="126957"/>
    <lineage>
        <taxon>Eukaryota</taxon>
        <taxon>Metazoa</taxon>
        <taxon>Ecdysozoa</taxon>
        <taxon>Arthropoda</taxon>
        <taxon>Myriapoda</taxon>
        <taxon>Chilopoda</taxon>
        <taxon>Pleurostigmophora</taxon>
        <taxon>Geophilomorpha</taxon>
        <taxon>Linotaeniidae</taxon>
        <taxon>Strigamia</taxon>
    </lineage>
</organism>
<dbReference type="AlphaFoldDB" id="T1JHX3"/>
<dbReference type="EnsemblMetazoa" id="SMAR013454-RA">
    <property type="protein sequence ID" value="SMAR013454-PA"/>
    <property type="gene ID" value="SMAR013454"/>
</dbReference>
<protein>
    <submittedName>
        <fullName evidence="1">Uncharacterized protein</fullName>
    </submittedName>
</protein>
<evidence type="ECO:0000313" key="2">
    <source>
        <dbReference type="Proteomes" id="UP000014500"/>
    </source>
</evidence>
<keyword evidence="2" id="KW-1185">Reference proteome</keyword>
<proteinExistence type="predicted"/>
<accession>T1JHX3</accession>
<reference evidence="1" key="2">
    <citation type="submission" date="2015-02" db="UniProtKB">
        <authorList>
            <consortium name="EnsemblMetazoa"/>
        </authorList>
    </citation>
    <scope>IDENTIFICATION</scope>
</reference>
<sequence length="82" mass="9818">MAIDDSNSKLNIFYIRSKCGCFLFPFLVRCNINHDIYKEIPLKIDYRSSWPTRMQFLRSRQKQISVQILRSNVRNMLCRASK</sequence>